<dbReference type="GO" id="GO:0003678">
    <property type="term" value="F:DNA helicase activity"/>
    <property type="evidence" value="ECO:0007669"/>
    <property type="project" value="UniProtKB-EC"/>
</dbReference>
<dbReference type="InterPro" id="IPR027417">
    <property type="entry name" value="P-loop_NTPase"/>
</dbReference>
<name>A0A2W1K0H5_9CYAN</name>
<dbReference type="SUPFAM" id="SSF52540">
    <property type="entry name" value="P-loop containing nucleoside triphosphate hydrolases"/>
    <property type="match status" value="1"/>
</dbReference>
<evidence type="ECO:0000256" key="2">
    <source>
        <dbReference type="ARBA" id="ARBA00022840"/>
    </source>
</evidence>
<dbReference type="PANTHER" id="PTHR43788">
    <property type="entry name" value="DNA2/NAM7 HELICASE FAMILY MEMBER"/>
    <property type="match status" value="1"/>
</dbReference>
<keyword evidence="4" id="KW-0347">Helicase</keyword>
<dbReference type="Gene3D" id="2.30.30.780">
    <property type="match status" value="1"/>
</dbReference>
<organism evidence="4 5">
    <name type="scientific">Acaryochloris thomasi RCC1774</name>
    <dbReference type="NCBI Taxonomy" id="1764569"/>
    <lineage>
        <taxon>Bacteria</taxon>
        <taxon>Bacillati</taxon>
        <taxon>Cyanobacteriota</taxon>
        <taxon>Cyanophyceae</taxon>
        <taxon>Acaryochloridales</taxon>
        <taxon>Acaryochloridaceae</taxon>
        <taxon>Acaryochloris</taxon>
        <taxon>Acaryochloris thomasi</taxon>
    </lineage>
</organism>
<dbReference type="InterPro" id="IPR050534">
    <property type="entry name" value="Coronavir_polyprotein_1ab"/>
</dbReference>
<dbReference type="GO" id="GO:0005524">
    <property type="term" value="F:ATP binding"/>
    <property type="evidence" value="ECO:0007669"/>
    <property type="project" value="UniProtKB-KW"/>
</dbReference>
<dbReference type="Proteomes" id="UP000248857">
    <property type="component" value="Unassembled WGS sequence"/>
</dbReference>
<dbReference type="EMBL" id="PQWO01000004">
    <property type="protein sequence ID" value="PZD73757.1"/>
    <property type="molecule type" value="Genomic_DNA"/>
</dbReference>
<dbReference type="Gene3D" id="3.40.50.300">
    <property type="entry name" value="P-loop containing nucleotide triphosphate hydrolases"/>
    <property type="match status" value="2"/>
</dbReference>
<protein>
    <submittedName>
        <fullName evidence="4">ATP-dependent RecD-like DNA helicase</fullName>
        <ecNumber evidence="4">3.6.4.12</ecNumber>
    </submittedName>
</protein>
<proteinExistence type="predicted"/>
<dbReference type="EC" id="3.6.4.12" evidence="4"/>
<dbReference type="Pfam" id="PF13538">
    <property type="entry name" value="UvrD_C_2"/>
    <property type="match status" value="1"/>
</dbReference>
<dbReference type="CDD" id="cd18809">
    <property type="entry name" value="SF1_C_RecD"/>
    <property type="match status" value="1"/>
</dbReference>
<comment type="caution">
    <text evidence="4">The sequence shown here is derived from an EMBL/GenBank/DDBJ whole genome shotgun (WGS) entry which is preliminary data.</text>
</comment>
<evidence type="ECO:0000256" key="1">
    <source>
        <dbReference type="ARBA" id="ARBA00022741"/>
    </source>
</evidence>
<dbReference type="PANTHER" id="PTHR43788:SF6">
    <property type="entry name" value="DNA HELICASE B"/>
    <property type="match status" value="1"/>
</dbReference>
<dbReference type="InterPro" id="IPR027785">
    <property type="entry name" value="UvrD-like_helicase_C"/>
</dbReference>
<dbReference type="RefSeq" id="WP_110985768.1">
    <property type="nucleotide sequence ID" value="NZ_CAWNWM010000004.1"/>
</dbReference>
<evidence type="ECO:0000259" key="3">
    <source>
        <dbReference type="Pfam" id="PF13538"/>
    </source>
</evidence>
<evidence type="ECO:0000313" key="5">
    <source>
        <dbReference type="Proteomes" id="UP000248857"/>
    </source>
</evidence>
<keyword evidence="2" id="KW-0067">ATP-binding</keyword>
<evidence type="ECO:0000313" key="4">
    <source>
        <dbReference type="EMBL" id="PZD73757.1"/>
    </source>
</evidence>
<gene>
    <name evidence="4" type="primary">recD2_1</name>
    <name evidence="4" type="ORF">C1752_01819</name>
</gene>
<keyword evidence="4" id="KW-0378">Hydrolase</keyword>
<sequence length="445" mass="50425">MQQSARSHAIYQSLAQEMQASLSLSAQQQAALEQLHDFVNGSESFFVLEGYAGTGKTTLLQAFVAQLQGQGDHRPIVFSAFTNKATKVLAQMMAEWGLGIDCLTCCQLLGLRPQINQETGEQEFIPDKDQKSSFEKYALVVVDECSMVNQNLWELLITEVACFHTSVQLLFVGDSAQLPPINEVCSQTFVAIANKALLTDVIRYGGAIGVLAESIRCGLDSQRLPPLVTDLNAEQTEGTVVLRTSDWERQLVRAFRCDLSQSDPDYVRALAYTNKRVNALNRQIRDAIFGCEVPRFVPDERLIAMHPIFGNEEEILMQTSSECIVEEAWEDESKGWRIWCLYVENDANLVFTLRVLHESEQGRLKRELNKLAEAKQWQDFWALKQRFASVNYSYALTIHKSQGSTFQNVFLDLPDIMRNRNARERNQLLYVAVTRAAKRLFIRHA</sequence>
<feature type="domain" description="UvrD-like helicase C-terminal" evidence="3">
    <location>
        <begin position="392"/>
        <end position="442"/>
    </location>
</feature>
<reference evidence="4 5" key="1">
    <citation type="journal article" date="2018" name="Sci. Rep.">
        <title>A novel species of the marine cyanobacterium Acaryochloris with a unique pigment content and lifestyle.</title>
        <authorList>
            <person name="Partensky F."/>
            <person name="Six C."/>
            <person name="Ratin M."/>
            <person name="Garczarek L."/>
            <person name="Vaulot D."/>
            <person name="Probert I."/>
            <person name="Calteau A."/>
            <person name="Gourvil P."/>
            <person name="Marie D."/>
            <person name="Grebert T."/>
            <person name="Bouchier C."/>
            <person name="Le Panse S."/>
            <person name="Gachenot M."/>
            <person name="Rodriguez F."/>
            <person name="Garrido J.L."/>
        </authorList>
    </citation>
    <scope>NUCLEOTIDE SEQUENCE [LARGE SCALE GENOMIC DNA]</scope>
    <source>
        <strain evidence="4 5">RCC1774</strain>
    </source>
</reference>
<dbReference type="OrthoDB" id="9803432at2"/>
<dbReference type="GO" id="GO:0016787">
    <property type="term" value="F:hydrolase activity"/>
    <property type="evidence" value="ECO:0007669"/>
    <property type="project" value="UniProtKB-KW"/>
</dbReference>
<keyword evidence="5" id="KW-1185">Reference proteome</keyword>
<keyword evidence="1" id="KW-0547">Nucleotide-binding</keyword>
<accession>A0A2W1K0H5</accession>
<dbReference type="AlphaFoldDB" id="A0A2W1K0H5"/>
<dbReference type="Pfam" id="PF13604">
    <property type="entry name" value="AAA_30"/>
    <property type="match status" value="1"/>
</dbReference>